<feature type="region of interest" description="Disordered" evidence="2">
    <location>
        <begin position="1"/>
        <end position="27"/>
    </location>
</feature>
<keyword evidence="5" id="KW-1185">Reference proteome</keyword>
<dbReference type="Gene3D" id="3.30.160.60">
    <property type="entry name" value="Classic Zinc Finger"/>
    <property type="match status" value="1"/>
</dbReference>
<dbReference type="PROSITE" id="PS50157">
    <property type="entry name" value="ZINC_FINGER_C2H2_2"/>
    <property type="match status" value="1"/>
</dbReference>
<dbReference type="PROSITE" id="PS00028">
    <property type="entry name" value="ZINC_FINGER_C2H2_1"/>
    <property type="match status" value="2"/>
</dbReference>
<dbReference type="EMBL" id="CAXLJM020000075">
    <property type="protein sequence ID" value="CAL8128899.1"/>
    <property type="molecule type" value="Genomic_DNA"/>
</dbReference>
<reference evidence="4 5" key="1">
    <citation type="submission" date="2024-08" db="EMBL/GenBank/DDBJ databases">
        <authorList>
            <person name="Cucini C."/>
            <person name="Frati F."/>
        </authorList>
    </citation>
    <scope>NUCLEOTIDE SEQUENCE [LARGE SCALE GENOMIC DNA]</scope>
</reference>
<name>A0ABP1RIU1_9HEXA</name>
<keyword evidence="1" id="KW-0479">Metal-binding</keyword>
<comment type="caution">
    <text evidence="4">The sequence shown here is derived from an EMBL/GenBank/DDBJ whole genome shotgun (WGS) entry which is preliminary data.</text>
</comment>
<dbReference type="Proteomes" id="UP001642540">
    <property type="component" value="Unassembled WGS sequence"/>
</dbReference>
<gene>
    <name evidence="4" type="ORF">ODALV1_LOCUS22660</name>
</gene>
<dbReference type="InterPro" id="IPR036236">
    <property type="entry name" value="Znf_C2H2_sf"/>
</dbReference>
<protein>
    <recommendedName>
        <fullName evidence="3">C2H2-type domain-containing protein</fullName>
    </recommendedName>
</protein>
<dbReference type="InterPro" id="IPR013087">
    <property type="entry name" value="Znf_C2H2_type"/>
</dbReference>
<evidence type="ECO:0000256" key="2">
    <source>
        <dbReference type="SAM" id="MobiDB-lite"/>
    </source>
</evidence>
<evidence type="ECO:0000313" key="5">
    <source>
        <dbReference type="Proteomes" id="UP001642540"/>
    </source>
</evidence>
<feature type="domain" description="C2H2-type" evidence="3">
    <location>
        <begin position="265"/>
        <end position="293"/>
    </location>
</feature>
<proteinExistence type="predicted"/>
<organism evidence="4 5">
    <name type="scientific">Orchesella dallaii</name>
    <dbReference type="NCBI Taxonomy" id="48710"/>
    <lineage>
        <taxon>Eukaryota</taxon>
        <taxon>Metazoa</taxon>
        <taxon>Ecdysozoa</taxon>
        <taxon>Arthropoda</taxon>
        <taxon>Hexapoda</taxon>
        <taxon>Collembola</taxon>
        <taxon>Entomobryomorpha</taxon>
        <taxon>Entomobryoidea</taxon>
        <taxon>Orchesellidae</taxon>
        <taxon>Orchesellinae</taxon>
        <taxon>Orchesella</taxon>
    </lineage>
</organism>
<evidence type="ECO:0000259" key="3">
    <source>
        <dbReference type="PROSITE" id="PS50157"/>
    </source>
</evidence>
<evidence type="ECO:0000313" key="4">
    <source>
        <dbReference type="EMBL" id="CAL8128899.1"/>
    </source>
</evidence>
<feature type="compositionally biased region" description="Basic and acidic residues" evidence="2">
    <location>
        <begin position="13"/>
        <end position="27"/>
    </location>
</feature>
<keyword evidence="1" id="KW-0862">Zinc</keyword>
<accession>A0ABP1RIU1</accession>
<feature type="region of interest" description="Disordered" evidence="2">
    <location>
        <begin position="327"/>
        <end position="350"/>
    </location>
</feature>
<evidence type="ECO:0000256" key="1">
    <source>
        <dbReference type="PROSITE-ProRule" id="PRU00042"/>
    </source>
</evidence>
<keyword evidence="1" id="KW-0863">Zinc-finger</keyword>
<dbReference type="SMART" id="SM00355">
    <property type="entry name" value="ZnF_C2H2"/>
    <property type="match status" value="2"/>
</dbReference>
<sequence>MENNESCPFVHSGDSRGQSDELDDNKDRIQNEILENENKKLKGKVEEVEKKLNESLLKISDLEKKNDKVESQYRAALTTSEWWKTCARMGNYQAAFAHQDKIKAEEKAATAELKASASEEKATAAELRASAFEERCRDLEAQIANRSRVDRWVAEAGPNVKQTDTFSDTSSVILLESSTQGNNSAYTVHEPDIPEVDLEGVEVATSATQCNITGTSEENTPGGPSTKSKALLVRRSAWHVCKCGQACRSSLQLKNHIKKSIEKKFRCRECKRRFGVCSELRRHQKKVHNNMTLDERKHGCSKCGERFFTAKDRYIHWAQLHAKKIKKEPTEETAGGETSTQLEVDMTQEV</sequence>
<dbReference type="SUPFAM" id="SSF57667">
    <property type="entry name" value="beta-beta-alpha zinc fingers"/>
    <property type="match status" value="1"/>
</dbReference>